<proteinExistence type="predicted"/>
<keyword evidence="2" id="KW-1185">Reference proteome</keyword>
<accession>A0ABY7HDK3</accession>
<evidence type="ECO:0000313" key="1">
    <source>
        <dbReference type="EMBL" id="WAS97203.1"/>
    </source>
</evidence>
<organism evidence="1 2">
    <name type="scientific">Nannocystis punicea</name>
    <dbReference type="NCBI Taxonomy" id="2995304"/>
    <lineage>
        <taxon>Bacteria</taxon>
        <taxon>Pseudomonadati</taxon>
        <taxon>Myxococcota</taxon>
        <taxon>Polyangia</taxon>
        <taxon>Nannocystales</taxon>
        <taxon>Nannocystaceae</taxon>
        <taxon>Nannocystis</taxon>
    </lineage>
</organism>
<reference evidence="1" key="1">
    <citation type="submission" date="2022-11" db="EMBL/GenBank/DDBJ databases">
        <title>Minimal conservation of predation-associated metabolite biosynthetic gene clusters underscores biosynthetic potential of Myxococcota including descriptions for ten novel species: Archangium lansinium sp. nov., Myxococcus landrumus sp. nov., Nannocystis bai.</title>
        <authorList>
            <person name="Ahearne A."/>
            <person name="Stevens C."/>
            <person name="Dowd S."/>
        </authorList>
    </citation>
    <scope>NUCLEOTIDE SEQUENCE</scope>
    <source>
        <strain evidence="1">Fl3</strain>
    </source>
</reference>
<dbReference type="RefSeq" id="WP_269039567.1">
    <property type="nucleotide sequence ID" value="NZ_CP114040.1"/>
</dbReference>
<sequence>MSRGPGRPRKYAATPERIAERYAEAQRLEVERDRLAVEAERLGTIAAKVAMLAAEQQVAAAWASALRADGKIPAALKYGELAVKLSAAHAKALDQLIADRVDELHRRALRRDEAVTALENEPREHVRQDTTS</sequence>
<protein>
    <submittedName>
        <fullName evidence="1">Uncharacterized protein</fullName>
    </submittedName>
</protein>
<evidence type="ECO:0000313" key="2">
    <source>
        <dbReference type="Proteomes" id="UP001164459"/>
    </source>
</evidence>
<dbReference type="EMBL" id="CP114040">
    <property type="protein sequence ID" value="WAS97203.1"/>
    <property type="molecule type" value="Genomic_DNA"/>
</dbReference>
<dbReference type="Proteomes" id="UP001164459">
    <property type="component" value="Chromosome"/>
</dbReference>
<gene>
    <name evidence="1" type="ORF">O0S08_13730</name>
</gene>
<name>A0ABY7HDK3_9BACT</name>